<dbReference type="Pfam" id="PF00023">
    <property type="entry name" value="Ank"/>
    <property type="match status" value="1"/>
</dbReference>
<protein>
    <recommendedName>
        <fullName evidence="9">PGG domain-containing protein</fullName>
    </recommendedName>
</protein>
<evidence type="ECO:0000256" key="3">
    <source>
        <dbReference type="ARBA" id="ARBA00022737"/>
    </source>
</evidence>
<dbReference type="PROSITE" id="PS50297">
    <property type="entry name" value="ANK_REP_REGION"/>
    <property type="match status" value="3"/>
</dbReference>
<dbReference type="EMBL" id="CP093351">
    <property type="protein sequence ID" value="WOH16489.1"/>
    <property type="molecule type" value="Genomic_DNA"/>
</dbReference>
<dbReference type="InterPro" id="IPR036770">
    <property type="entry name" value="Ankyrin_rpt-contain_sf"/>
</dbReference>
<evidence type="ECO:0000259" key="9">
    <source>
        <dbReference type="Pfam" id="PF13962"/>
    </source>
</evidence>
<evidence type="ECO:0000313" key="11">
    <source>
        <dbReference type="Proteomes" id="UP000077755"/>
    </source>
</evidence>
<feature type="transmembrane region" description="Helical" evidence="8">
    <location>
        <begin position="498"/>
        <end position="525"/>
    </location>
</feature>
<keyword evidence="3" id="KW-0677">Repeat</keyword>
<keyword evidence="11" id="KW-1185">Reference proteome</keyword>
<feature type="repeat" description="ANK" evidence="7">
    <location>
        <begin position="119"/>
        <end position="141"/>
    </location>
</feature>
<dbReference type="PANTHER" id="PTHR24186">
    <property type="entry name" value="PROTEIN PHOSPHATASE 1 REGULATORY SUBUNIT"/>
    <property type="match status" value="1"/>
</dbReference>
<evidence type="ECO:0000256" key="4">
    <source>
        <dbReference type="ARBA" id="ARBA00022989"/>
    </source>
</evidence>
<feature type="repeat" description="ANK" evidence="7">
    <location>
        <begin position="256"/>
        <end position="278"/>
    </location>
</feature>
<name>A0AAF1BE69_DAUCS</name>
<feature type="transmembrane region" description="Helical" evidence="8">
    <location>
        <begin position="419"/>
        <end position="440"/>
    </location>
</feature>
<comment type="subcellular location">
    <subcellularLocation>
        <location evidence="1">Membrane</location>
        <topology evidence="1">Multi-pass membrane protein</topology>
    </subcellularLocation>
</comment>
<dbReference type="InterPro" id="IPR026961">
    <property type="entry name" value="PGG_dom"/>
</dbReference>
<feature type="transmembrane region" description="Helical" evidence="8">
    <location>
        <begin position="531"/>
        <end position="556"/>
    </location>
</feature>
<proteinExistence type="predicted"/>
<dbReference type="Pfam" id="PF12796">
    <property type="entry name" value="Ank_2"/>
    <property type="match status" value="3"/>
</dbReference>
<dbReference type="Pfam" id="PF13962">
    <property type="entry name" value="PGG"/>
    <property type="match status" value="1"/>
</dbReference>
<keyword evidence="4 8" id="KW-1133">Transmembrane helix</keyword>
<feature type="transmembrane region" description="Helical" evidence="8">
    <location>
        <begin position="460"/>
        <end position="486"/>
    </location>
</feature>
<keyword evidence="2 8" id="KW-0812">Transmembrane</keyword>
<dbReference type="Gene3D" id="1.25.40.20">
    <property type="entry name" value="Ankyrin repeat-containing domain"/>
    <property type="match status" value="3"/>
</dbReference>
<dbReference type="PROSITE" id="PS50088">
    <property type="entry name" value="ANK_REPEAT"/>
    <property type="match status" value="4"/>
</dbReference>
<accession>A0AAF1BE69</accession>
<feature type="domain" description="PGG" evidence="9">
    <location>
        <begin position="409"/>
        <end position="522"/>
    </location>
</feature>
<keyword evidence="5 7" id="KW-0040">ANK repeat</keyword>
<dbReference type="PANTHER" id="PTHR24186:SF50">
    <property type="entry name" value="ANKYRIN REPEAT-CONTAINING PROTEIN ITN1-LIKE ISOFORM X1"/>
    <property type="match status" value="1"/>
</dbReference>
<evidence type="ECO:0000256" key="8">
    <source>
        <dbReference type="SAM" id="Phobius"/>
    </source>
</evidence>
<keyword evidence="6 8" id="KW-0472">Membrane</keyword>
<dbReference type="GO" id="GO:0005886">
    <property type="term" value="C:plasma membrane"/>
    <property type="evidence" value="ECO:0007669"/>
    <property type="project" value="TreeGrafter"/>
</dbReference>
<evidence type="ECO:0000256" key="5">
    <source>
        <dbReference type="ARBA" id="ARBA00023043"/>
    </source>
</evidence>
<organism evidence="10 11">
    <name type="scientific">Daucus carota subsp. sativus</name>
    <name type="common">Carrot</name>
    <dbReference type="NCBI Taxonomy" id="79200"/>
    <lineage>
        <taxon>Eukaryota</taxon>
        <taxon>Viridiplantae</taxon>
        <taxon>Streptophyta</taxon>
        <taxon>Embryophyta</taxon>
        <taxon>Tracheophyta</taxon>
        <taxon>Spermatophyta</taxon>
        <taxon>Magnoliopsida</taxon>
        <taxon>eudicotyledons</taxon>
        <taxon>Gunneridae</taxon>
        <taxon>Pentapetalae</taxon>
        <taxon>asterids</taxon>
        <taxon>campanulids</taxon>
        <taxon>Apiales</taxon>
        <taxon>Apiaceae</taxon>
        <taxon>Apioideae</taxon>
        <taxon>Scandiceae</taxon>
        <taxon>Daucinae</taxon>
        <taxon>Daucus</taxon>
        <taxon>Daucus sect. Daucus</taxon>
    </lineage>
</organism>
<dbReference type="SUPFAM" id="SSF48403">
    <property type="entry name" value="Ankyrin repeat"/>
    <property type="match status" value="1"/>
</dbReference>
<dbReference type="Proteomes" id="UP000077755">
    <property type="component" value="Chromosome 9"/>
</dbReference>
<feature type="repeat" description="ANK" evidence="7">
    <location>
        <begin position="67"/>
        <end position="89"/>
    </location>
</feature>
<evidence type="ECO:0000313" key="10">
    <source>
        <dbReference type="EMBL" id="WOH16489.1"/>
    </source>
</evidence>
<evidence type="ECO:0000256" key="7">
    <source>
        <dbReference type="PROSITE-ProRule" id="PRU00023"/>
    </source>
</evidence>
<dbReference type="AlphaFoldDB" id="A0AAF1BE69"/>
<reference evidence="10" key="1">
    <citation type="journal article" date="2016" name="Nat. Genet.">
        <title>A high-quality carrot genome assembly provides new insights into carotenoid accumulation and asterid genome evolution.</title>
        <authorList>
            <person name="Iorizzo M."/>
            <person name="Ellison S."/>
            <person name="Senalik D."/>
            <person name="Zeng P."/>
            <person name="Satapoomin P."/>
            <person name="Huang J."/>
            <person name="Bowman M."/>
            <person name="Iovene M."/>
            <person name="Sanseverino W."/>
            <person name="Cavagnaro P."/>
            <person name="Yildiz M."/>
            <person name="Macko-Podgorni A."/>
            <person name="Moranska E."/>
            <person name="Grzebelus E."/>
            <person name="Grzebelus D."/>
            <person name="Ashrafi H."/>
            <person name="Zheng Z."/>
            <person name="Cheng S."/>
            <person name="Spooner D."/>
            <person name="Van Deynze A."/>
            <person name="Simon P."/>
        </authorList>
    </citation>
    <scope>NUCLEOTIDE SEQUENCE</scope>
    <source>
        <tissue evidence="10">Leaf</tissue>
    </source>
</reference>
<dbReference type="InterPro" id="IPR002110">
    <property type="entry name" value="Ankyrin_rpt"/>
</dbReference>
<gene>
    <name evidence="10" type="ORF">DCAR_0936044</name>
</gene>
<reference evidence="10" key="2">
    <citation type="submission" date="2022-03" db="EMBL/GenBank/DDBJ databases">
        <title>Draft title - Genomic analysis of global carrot germplasm unveils the trajectory of domestication and the origin of high carotenoid orange carrot.</title>
        <authorList>
            <person name="Iorizzo M."/>
            <person name="Ellison S."/>
            <person name="Senalik D."/>
            <person name="Macko-Podgorni A."/>
            <person name="Grzebelus D."/>
            <person name="Bostan H."/>
            <person name="Rolling W."/>
            <person name="Curaba J."/>
            <person name="Simon P."/>
        </authorList>
    </citation>
    <scope>NUCLEOTIDE SEQUENCE</scope>
    <source>
        <tissue evidence="10">Leaf</tissue>
    </source>
</reference>
<sequence length="569" mass="63727">MNSVLYNAVTKDNIEVLLESEHRLAIDKQLTPTKDTVLHLASQYGSINCLEHMLSVHKSLLLLINSTGETALHLAAREGHFEVVQELLDAAKSSPLTAESSQNTSLTALQVLIRTTDMERETALHLAVRYNHKEVVQLLLNEDPSHVYPRNKYGETPLYMASFRCHVDIVKTILENSESPTFGGPNQRTALHAALSHTGGPACVKLLLEKDRGLIKKADCYGWTAFHYAAHNDLYSIVKDLVAADKSVGYLTDLYHGKTALHVAAYQGNYIVMHKLVQYFPDSLQTVDWQGRNILHIAAEQDQKKVINFIMSLNYKELNKLMNRRDREGNTPLHLVARFGCYLKKLMVLTKGSDWDVLNNEGLSPLDVIDDVPIDSYTAGHMHEVKMKDPEKRKNKRQRVKDLTSRYVEKYEKAINTHIIVAALIATVALTAGFAMPGGFNSTEGSKYAGSPMLLPKAAFWIFIITDATALVLSIISLFLYFLTILYKEEGIVGQSMFWPSCVLNGLSIVAMMVAFMSGTFAILAAHALPLAIIVCLVSFPFFLFLLYAFISLYIYQVAEYKMVVFGTW</sequence>
<dbReference type="SMART" id="SM00248">
    <property type="entry name" value="ANK"/>
    <property type="match status" value="9"/>
</dbReference>
<evidence type="ECO:0000256" key="1">
    <source>
        <dbReference type="ARBA" id="ARBA00004141"/>
    </source>
</evidence>
<evidence type="ECO:0000256" key="2">
    <source>
        <dbReference type="ARBA" id="ARBA00022692"/>
    </source>
</evidence>
<feature type="repeat" description="ANK" evidence="7">
    <location>
        <begin position="328"/>
        <end position="360"/>
    </location>
</feature>
<evidence type="ECO:0000256" key="6">
    <source>
        <dbReference type="ARBA" id="ARBA00023136"/>
    </source>
</evidence>